<dbReference type="RefSeq" id="WP_065090387.1">
    <property type="nucleotide sequence ID" value="NZ_CP041202.1"/>
</dbReference>
<keyword evidence="1" id="KW-0472">Membrane</keyword>
<dbReference type="AlphaFoldDB" id="A0A7Y0SM88"/>
<dbReference type="Proteomes" id="UP000518904">
    <property type="component" value="Unassembled WGS sequence"/>
</dbReference>
<keyword evidence="1" id="KW-0812">Transmembrane</keyword>
<keyword evidence="1" id="KW-1133">Transmembrane helix</keyword>
<reference evidence="2 3" key="1">
    <citation type="submission" date="2020-04" db="EMBL/GenBank/DDBJ databases">
        <title>Whole-genome sequencing of Vibrio spp. from China reveals different genetic environments of blaCTX-M-14 among diverse lineages.</title>
        <authorList>
            <person name="Zheng Z."/>
            <person name="Ye L."/>
            <person name="Chen S."/>
        </authorList>
    </citation>
    <scope>NUCLEOTIDE SEQUENCE [LARGE SCALE GENOMIC DNA]</scope>
    <source>
        <strain evidence="2 3">Vb0551</strain>
    </source>
</reference>
<evidence type="ECO:0000256" key="1">
    <source>
        <dbReference type="SAM" id="Phobius"/>
    </source>
</evidence>
<evidence type="ECO:0000313" key="3">
    <source>
        <dbReference type="Proteomes" id="UP000518904"/>
    </source>
</evidence>
<organism evidence="2 3">
    <name type="scientific">Vibrio parahaemolyticus</name>
    <dbReference type="NCBI Taxonomy" id="670"/>
    <lineage>
        <taxon>Bacteria</taxon>
        <taxon>Pseudomonadati</taxon>
        <taxon>Pseudomonadota</taxon>
        <taxon>Gammaproteobacteria</taxon>
        <taxon>Vibrionales</taxon>
        <taxon>Vibrionaceae</taxon>
        <taxon>Vibrio</taxon>
    </lineage>
</organism>
<dbReference type="EMBL" id="JABCLB010002345">
    <property type="protein sequence ID" value="NMU86082.1"/>
    <property type="molecule type" value="Genomic_DNA"/>
</dbReference>
<proteinExistence type="predicted"/>
<protein>
    <submittedName>
        <fullName evidence="2">Uncharacterized protein</fullName>
    </submittedName>
</protein>
<sequence length="158" mass="18265">MEIAELVLKYLEVLVWPLVVLVVLFHFKHELQELFKKALKSHELEIDVLGQRVKLKALEQLTNEAAISHKIEDVGEKQHENDFLALSFARIISQLSTEEVMFMRHVARAMGDEGYVGCTAERLVLEKFEDLALLQRNDKGFYIPTEQGKKLLYTIKNL</sequence>
<feature type="transmembrane region" description="Helical" evidence="1">
    <location>
        <begin position="6"/>
        <end position="27"/>
    </location>
</feature>
<evidence type="ECO:0000313" key="2">
    <source>
        <dbReference type="EMBL" id="NMU86082.1"/>
    </source>
</evidence>
<accession>A0A7Y0SM88</accession>
<name>A0A7Y0SM88_VIBPH</name>
<comment type="caution">
    <text evidence="2">The sequence shown here is derived from an EMBL/GenBank/DDBJ whole genome shotgun (WGS) entry which is preliminary data.</text>
</comment>
<gene>
    <name evidence="2" type="ORF">HKB16_24845</name>
</gene>